<dbReference type="AlphaFoldDB" id="A0A2V1DVI1"/>
<reference evidence="3 4" key="1">
    <citation type="journal article" date="2018" name="Sci. Rep.">
        <title>Comparative genomics provides insights into the lifestyle and reveals functional heterogeneity of dark septate endophytic fungi.</title>
        <authorList>
            <person name="Knapp D.G."/>
            <person name="Nemeth J.B."/>
            <person name="Barry K."/>
            <person name="Hainaut M."/>
            <person name="Henrissat B."/>
            <person name="Johnson J."/>
            <person name="Kuo A."/>
            <person name="Lim J.H.P."/>
            <person name="Lipzen A."/>
            <person name="Nolan M."/>
            <person name="Ohm R.A."/>
            <person name="Tamas L."/>
            <person name="Grigoriev I.V."/>
            <person name="Spatafora J.W."/>
            <person name="Nagy L.G."/>
            <person name="Kovacs G.M."/>
        </authorList>
    </citation>
    <scope>NUCLEOTIDE SEQUENCE [LARGE SCALE GENOMIC DNA]</scope>
    <source>
        <strain evidence="3 4">DSE2036</strain>
    </source>
</reference>
<dbReference type="PANTHER" id="PTHR42085">
    <property type="entry name" value="F-BOX DOMAIN-CONTAINING PROTEIN"/>
    <property type="match status" value="1"/>
</dbReference>
<sequence>MSMIVASQAVVNQAVAPQPVQQANAGTKKRVRKPKPKAPQTPFRFLDLPAEIRNMIYKRVLISNLGPLEFRRRFVGYHGRFQYKITRERQPLHGREDLFNTRILETCKQINAEASMVLYQGNEFRFKTPGHLDFFIEKWPAAIKHIRHVRFKMETASSPVALAAFKSLCDADALERLDIEWDVKDKCVAVHMPFIVAEFWRHAFLFFRHHMLRTGNCEAALDLMNFVGPSDEKLYERVRVGLAGLMRLNDEAYY</sequence>
<proteinExistence type="predicted"/>
<organism evidence="3 4">
    <name type="scientific">Periconia macrospinosa</name>
    <dbReference type="NCBI Taxonomy" id="97972"/>
    <lineage>
        <taxon>Eukaryota</taxon>
        <taxon>Fungi</taxon>
        <taxon>Dikarya</taxon>
        <taxon>Ascomycota</taxon>
        <taxon>Pezizomycotina</taxon>
        <taxon>Dothideomycetes</taxon>
        <taxon>Pleosporomycetidae</taxon>
        <taxon>Pleosporales</taxon>
        <taxon>Massarineae</taxon>
        <taxon>Periconiaceae</taxon>
        <taxon>Periconia</taxon>
    </lineage>
</organism>
<name>A0A2V1DVI1_9PLEO</name>
<accession>A0A2V1DVI1</accession>
<feature type="region of interest" description="Disordered" evidence="1">
    <location>
        <begin position="18"/>
        <end position="40"/>
    </location>
</feature>
<evidence type="ECO:0000313" key="4">
    <source>
        <dbReference type="Proteomes" id="UP000244855"/>
    </source>
</evidence>
<dbReference type="PANTHER" id="PTHR42085:SF8">
    <property type="entry name" value="F-BOX DOMAIN-CONTAINING PROTEIN"/>
    <property type="match status" value="1"/>
</dbReference>
<dbReference type="InterPro" id="IPR038883">
    <property type="entry name" value="AN11006-like"/>
</dbReference>
<evidence type="ECO:0000256" key="1">
    <source>
        <dbReference type="SAM" id="MobiDB-lite"/>
    </source>
</evidence>
<feature type="domain" description="DUF7730" evidence="2">
    <location>
        <begin position="41"/>
        <end position="161"/>
    </location>
</feature>
<evidence type="ECO:0000259" key="2">
    <source>
        <dbReference type="Pfam" id="PF24864"/>
    </source>
</evidence>
<dbReference type="Proteomes" id="UP000244855">
    <property type="component" value="Unassembled WGS sequence"/>
</dbReference>
<evidence type="ECO:0000313" key="3">
    <source>
        <dbReference type="EMBL" id="PVI02056.1"/>
    </source>
</evidence>
<dbReference type="STRING" id="97972.A0A2V1DVI1"/>
<feature type="compositionally biased region" description="Basic residues" evidence="1">
    <location>
        <begin position="27"/>
        <end position="36"/>
    </location>
</feature>
<gene>
    <name evidence="3" type="ORF">DM02DRAFT_670839</name>
</gene>
<dbReference type="Pfam" id="PF24864">
    <property type="entry name" value="DUF7730"/>
    <property type="match status" value="1"/>
</dbReference>
<dbReference type="InterPro" id="IPR056632">
    <property type="entry name" value="DUF7730"/>
</dbReference>
<keyword evidence="4" id="KW-1185">Reference proteome</keyword>
<protein>
    <recommendedName>
        <fullName evidence="2">DUF7730 domain-containing protein</fullName>
    </recommendedName>
</protein>
<dbReference type="OrthoDB" id="5272396at2759"/>
<dbReference type="EMBL" id="KZ805348">
    <property type="protein sequence ID" value="PVI02056.1"/>
    <property type="molecule type" value="Genomic_DNA"/>
</dbReference>